<dbReference type="SUPFAM" id="SSF81901">
    <property type="entry name" value="HCP-like"/>
    <property type="match status" value="1"/>
</dbReference>
<dbReference type="Gene3D" id="1.10.510.10">
    <property type="entry name" value="Transferase(Phosphotransferase) domain 1"/>
    <property type="match status" value="1"/>
</dbReference>
<dbReference type="OrthoDB" id="2384430at2759"/>
<dbReference type="InterPro" id="IPR001245">
    <property type="entry name" value="Ser-Thr/Tyr_kinase_cat_dom"/>
</dbReference>
<dbReference type="CDD" id="cd21037">
    <property type="entry name" value="MLKL_NTD"/>
    <property type="match status" value="1"/>
</dbReference>
<reference evidence="3" key="2">
    <citation type="submission" date="2019-10" db="EMBL/GenBank/DDBJ databases">
        <title>Conservation and host-specific expression of non-tandemly repeated heterogenous ribosome RNA gene in arbuscular mycorrhizal fungi.</title>
        <authorList>
            <person name="Maeda T."/>
            <person name="Kobayashi Y."/>
            <person name="Nakagawa T."/>
            <person name="Ezawa T."/>
            <person name="Yamaguchi K."/>
            <person name="Bino T."/>
            <person name="Nishimoto Y."/>
            <person name="Shigenobu S."/>
            <person name="Kawaguchi M."/>
        </authorList>
    </citation>
    <scope>NUCLEOTIDE SEQUENCE</scope>
    <source>
        <strain evidence="3">HR1</strain>
    </source>
</reference>
<sequence length="692" mass="79485">MDPISYVSKTTTNGLAIAAVVSKEAAVVADALSPFIPLISEIAHLVQDIINLYQTAEHNKRICGSLLSRATAAETAVNMLKIRRLENEDVFKSKEYYRNFQKLVIVIGKIKSFISEVSQIKGLRKFLAANSIEGQFRDLTEEFDGLMRVLNFTLAVQNQIQLDEDQKVIKSDIKEMTKYLESIEGGIVNELKQINSSLDDITQLNIAWQKKVLQEDENVLESATIKIVELHDPPETVKRGTKVYKKIRMGEEVAIKEKILANDEKKLMNDILSQVVILKKLKESQYILQFYGIATDANAMYMVTEWCEYGNLQEYYQGYGPLDWHVKTQLAVDIARGLTFLHTVSILHHDIRSENVLITIHHQAKLANFTLSRGFNDPTKNMMPTIDTVRWMAPEKLRDHRKNPYTTKCEIYSFGMLLWEIAEGNLPFHNEKDILEIRNLVVQKKIRPSFSSSVPNEWIRISYQALQDSPSARPPLKDMFMTLNHLYRKFLPSQPIRPTIVKLPTEEDLPSDDEEDLAIEDFSANILTVREAILEHKRKDGDKLKAWESFKYYAEEFDDFTASYWKGYYLYYGLSPIKDRSDPEEKKQRLEEAAKLFKTSADFGLPDAQLRYGHCLWSGEGVRKSIQQAIEYFQLSADNENSTAMYNIGNVYYHGLGVTKDEEKGIKYLRLAALREQPKALDMCRQKGISLV</sequence>
<reference evidence="2 4" key="1">
    <citation type="submission" date="2017-11" db="EMBL/GenBank/DDBJ databases">
        <title>The genome of Rhizophagus clarus HR1 reveals common genetic basis of auxotrophy among arbuscular mycorrhizal fungi.</title>
        <authorList>
            <person name="Kobayashi Y."/>
        </authorList>
    </citation>
    <scope>NUCLEOTIDE SEQUENCE [LARGE SCALE GENOMIC DNA]</scope>
    <source>
        <strain evidence="2 4">HR1</strain>
    </source>
</reference>
<dbReference type="InterPro" id="IPR051681">
    <property type="entry name" value="Ser/Thr_Kinases-Pseudokinases"/>
</dbReference>
<dbReference type="GO" id="GO:0005524">
    <property type="term" value="F:ATP binding"/>
    <property type="evidence" value="ECO:0007669"/>
    <property type="project" value="InterPro"/>
</dbReference>
<dbReference type="InterPro" id="IPR000719">
    <property type="entry name" value="Prot_kinase_dom"/>
</dbReference>
<evidence type="ECO:0000313" key="4">
    <source>
        <dbReference type="Proteomes" id="UP000247702"/>
    </source>
</evidence>
<dbReference type="Proteomes" id="UP000247702">
    <property type="component" value="Unassembled WGS sequence"/>
</dbReference>
<keyword evidence="4" id="KW-1185">Reference proteome</keyword>
<dbReference type="PROSITE" id="PS50011">
    <property type="entry name" value="PROTEIN_KINASE_DOM"/>
    <property type="match status" value="1"/>
</dbReference>
<dbReference type="GO" id="GO:0004674">
    <property type="term" value="F:protein serine/threonine kinase activity"/>
    <property type="evidence" value="ECO:0007669"/>
    <property type="project" value="TreeGrafter"/>
</dbReference>
<comment type="caution">
    <text evidence="2">The sequence shown here is derived from an EMBL/GenBank/DDBJ whole genome shotgun (WGS) entry which is preliminary data.</text>
</comment>
<evidence type="ECO:0000313" key="3">
    <source>
        <dbReference type="EMBL" id="GET03793.1"/>
    </source>
</evidence>
<dbReference type="SUPFAM" id="SSF56112">
    <property type="entry name" value="Protein kinase-like (PK-like)"/>
    <property type="match status" value="1"/>
</dbReference>
<dbReference type="InterPro" id="IPR011990">
    <property type="entry name" value="TPR-like_helical_dom_sf"/>
</dbReference>
<protein>
    <submittedName>
        <fullName evidence="3">Kinase-like domain-containing protein</fullName>
    </submittedName>
</protein>
<dbReference type="EMBL" id="BEXD01001480">
    <property type="protein sequence ID" value="GBB94321.1"/>
    <property type="molecule type" value="Genomic_DNA"/>
</dbReference>
<dbReference type="InterPro" id="IPR059179">
    <property type="entry name" value="MLKL-like_MCAfunc"/>
</dbReference>
<dbReference type="PANTHER" id="PTHR44329">
    <property type="entry name" value="SERINE/THREONINE-PROTEIN KINASE TNNI3K-RELATED"/>
    <property type="match status" value="1"/>
</dbReference>
<evidence type="ECO:0000313" key="2">
    <source>
        <dbReference type="EMBL" id="GBB94321.1"/>
    </source>
</evidence>
<dbReference type="InterPro" id="IPR006597">
    <property type="entry name" value="Sel1-like"/>
</dbReference>
<dbReference type="InterPro" id="IPR036537">
    <property type="entry name" value="Adaptor_Cbl_N_dom_sf"/>
</dbReference>
<keyword evidence="3" id="KW-0418">Kinase</keyword>
<dbReference type="EMBL" id="BLAL01000334">
    <property type="protein sequence ID" value="GET03793.1"/>
    <property type="molecule type" value="Genomic_DNA"/>
</dbReference>
<dbReference type="Pfam" id="PF08238">
    <property type="entry name" value="Sel1"/>
    <property type="match status" value="2"/>
</dbReference>
<gene>
    <name evidence="3" type="ORF">RCL2_003011600</name>
    <name evidence="2" type="ORF">RclHR1_02330019</name>
</gene>
<name>A0A2Z6RBK3_9GLOM</name>
<dbReference type="Proteomes" id="UP000615446">
    <property type="component" value="Unassembled WGS sequence"/>
</dbReference>
<accession>A0A2Z6RBK3</accession>
<keyword evidence="3" id="KW-0808">Transferase</keyword>
<feature type="domain" description="Protein kinase" evidence="1">
    <location>
        <begin position="213"/>
        <end position="488"/>
    </location>
</feature>
<organism evidence="2 4">
    <name type="scientific">Rhizophagus clarus</name>
    <dbReference type="NCBI Taxonomy" id="94130"/>
    <lineage>
        <taxon>Eukaryota</taxon>
        <taxon>Fungi</taxon>
        <taxon>Fungi incertae sedis</taxon>
        <taxon>Mucoromycota</taxon>
        <taxon>Glomeromycotina</taxon>
        <taxon>Glomeromycetes</taxon>
        <taxon>Glomerales</taxon>
        <taxon>Glomeraceae</taxon>
        <taxon>Rhizophagus</taxon>
    </lineage>
</organism>
<proteinExistence type="predicted"/>
<dbReference type="GO" id="GO:0007166">
    <property type="term" value="P:cell surface receptor signaling pathway"/>
    <property type="evidence" value="ECO:0007669"/>
    <property type="project" value="InterPro"/>
</dbReference>
<dbReference type="AlphaFoldDB" id="A0A2Z6RBK3"/>
<dbReference type="InterPro" id="IPR008266">
    <property type="entry name" value="Tyr_kinase_AS"/>
</dbReference>
<dbReference type="Gene3D" id="1.25.40.10">
    <property type="entry name" value="Tetratricopeptide repeat domain"/>
    <property type="match status" value="1"/>
</dbReference>
<evidence type="ECO:0000259" key="1">
    <source>
        <dbReference type="PROSITE" id="PS50011"/>
    </source>
</evidence>
<dbReference type="SMART" id="SM00671">
    <property type="entry name" value="SEL1"/>
    <property type="match status" value="2"/>
</dbReference>
<dbReference type="PROSITE" id="PS00109">
    <property type="entry name" value="PROTEIN_KINASE_TYR"/>
    <property type="match status" value="1"/>
</dbReference>
<dbReference type="Gene3D" id="1.20.930.20">
    <property type="entry name" value="Adaptor protein Cbl, N-terminal domain"/>
    <property type="match status" value="1"/>
</dbReference>
<dbReference type="Pfam" id="PF07714">
    <property type="entry name" value="PK_Tyr_Ser-Thr"/>
    <property type="match status" value="1"/>
</dbReference>
<dbReference type="InterPro" id="IPR011009">
    <property type="entry name" value="Kinase-like_dom_sf"/>
</dbReference>